<dbReference type="EMBL" id="VOBR01000035">
    <property type="protein sequence ID" value="TWP46120.1"/>
    <property type="molecule type" value="Genomic_DNA"/>
</dbReference>
<feature type="region of interest" description="Disordered" evidence="1">
    <location>
        <begin position="60"/>
        <end position="112"/>
    </location>
</feature>
<organism evidence="4 5">
    <name type="scientific">Lentzea tibetensis</name>
    <dbReference type="NCBI Taxonomy" id="2591470"/>
    <lineage>
        <taxon>Bacteria</taxon>
        <taxon>Bacillati</taxon>
        <taxon>Actinomycetota</taxon>
        <taxon>Actinomycetes</taxon>
        <taxon>Pseudonocardiales</taxon>
        <taxon>Pseudonocardiaceae</taxon>
        <taxon>Lentzea</taxon>
    </lineage>
</organism>
<accession>A0A563EHM9</accession>
<feature type="compositionally biased region" description="Low complexity" evidence="1">
    <location>
        <begin position="60"/>
        <end position="88"/>
    </location>
</feature>
<name>A0A563EHM9_9PSEU</name>
<dbReference type="Pfam" id="PF26571">
    <property type="entry name" value="VldE"/>
    <property type="match status" value="1"/>
</dbReference>
<evidence type="ECO:0000259" key="3">
    <source>
        <dbReference type="Pfam" id="PF26571"/>
    </source>
</evidence>
<dbReference type="RefSeq" id="WP_146358884.1">
    <property type="nucleotide sequence ID" value="NZ_VOBR01000035.1"/>
</dbReference>
<dbReference type="OrthoDB" id="2989771at2"/>
<keyword evidence="2" id="KW-0812">Transmembrane</keyword>
<reference evidence="4 5" key="1">
    <citation type="submission" date="2019-07" db="EMBL/GenBank/DDBJ databases">
        <title>Lentzea xizangensis sp. nov., isolated from Qinghai-Tibetan Plateau Soils.</title>
        <authorList>
            <person name="Huang J."/>
        </authorList>
    </citation>
    <scope>NUCLEOTIDE SEQUENCE [LARGE SCALE GENOMIC DNA]</scope>
    <source>
        <strain evidence="4 5">FXJ1.1311</strain>
    </source>
</reference>
<proteinExistence type="predicted"/>
<sequence>MSGRHRTKQTASRKLPIAVAATLTVGLVVTFWAVRVFDQPVDPAGAVANLAAPSIPVSQVTTSTTAPPSSQPPATTTAPPVTTTAPETTTPPPVPPPAPPCPTTLDGAKPHAAQVGHHLDGKFDVNDIGGAAGRAGDDHALGLALDFMVNTVTGNALADHVLANRKAFGVTYVIWRQRINDGSGWKAMEDRGSPTANHMDHVHVSFQANATVNVTC</sequence>
<dbReference type="InterPro" id="IPR058593">
    <property type="entry name" value="ARB_07466-like_C"/>
</dbReference>
<protein>
    <recommendedName>
        <fullName evidence="3">ARB-07466-like C-terminal domain-containing protein</fullName>
    </recommendedName>
</protein>
<comment type="caution">
    <text evidence="4">The sequence shown here is derived from an EMBL/GenBank/DDBJ whole genome shotgun (WGS) entry which is preliminary data.</text>
</comment>
<evidence type="ECO:0000256" key="1">
    <source>
        <dbReference type="SAM" id="MobiDB-lite"/>
    </source>
</evidence>
<feature type="transmembrane region" description="Helical" evidence="2">
    <location>
        <begin position="15"/>
        <end position="34"/>
    </location>
</feature>
<dbReference type="Proteomes" id="UP000316639">
    <property type="component" value="Unassembled WGS sequence"/>
</dbReference>
<keyword evidence="2" id="KW-0472">Membrane</keyword>
<gene>
    <name evidence="4" type="ORF">FKR81_36930</name>
</gene>
<feature type="compositionally biased region" description="Pro residues" evidence="1">
    <location>
        <begin position="89"/>
        <end position="102"/>
    </location>
</feature>
<keyword evidence="2" id="KW-1133">Transmembrane helix</keyword>
<feature type="domain" description="ARB-07466-like C-terminal" evidence="3">
    <location>
        <begin position="106"/>
        <end position="199"/>
    </location>
</feature>
<evidence type="ECO:0000256" key="2">
    <source>
        <dbReference type="SAM" id="Phobius"/>
    </source>
</evidence>
<evidence type="ECO:0000313" key="5">
    <source>
        <dbReference type="Proteomes" id="UP000316639"/>
    </source>
</evidence>
<keyword evidence="5" id="KW-1185">Reference proteome</keyword>
<evidence type="ECO:0000313" key="4">
    <source>
        <dbReference type="EMBL" id="TWP46120.1"/>
    </source>
</evidence>
<dbReference type="AlphaFoldDB" id="A0A563EHM9"/>